<dbReference type="InterPro" id="IPR016677">
    <property type="entry name" value="UCP016817_carboligase"/>
</dbReference>
<accession>A0A1J5U098</accession>
<dbReference type="GO" id="GO:0046872">
    <property type="term" value="F:metal ion binding"/>
    <property type="evidence" value="ECO:0007669"/>
    <property type="project" value="InterPro"/>
</dbReference>
<dbReference type="Pfam" id="PF02655">
    <property type="entry name" value="ATP-grasp_3"/>
    <property type="match status" value="1"/>
</dbReference>
<feature type="domain" description="ATP-grasp" evidence="1">
    <location>
        <begin position="32"/>
        <end position="235"/>
    </location>
</feature>
<dbReference type="SUPFAM" id="SSF56059">
    <property type="entry name" value="Glutathione synthetase ATP-binding domain-like"/>
    <property type="match status" value="1"/>
</dbReference>
<evidence type="ECO:0000259" key="1">
    <source>
        <dbReference type="PROSITE" id="PS50975"/>
    </source>
</evidence>
<organism evidence="2">
    <name type="scientific">mine drainage metagenome</name>
    <dbReference type="NCBI Taxonomy" id="410659"/>
    <lineage>
        <taxon>unclassified sequences</taxon>
        <taxon>metagenomes</taxon>
        <taxon>ecological metagenomes</taxon>
    </lineage>
</organism>
<gene>
    <name evidence="2" type="ORF">GALL_19320</name>
</gene>
<dbReference type="EMBL" id="MLJW01000004">
    <property type="protein sequence ID" value="OIR17710.1"/>
    <property type="molecule type" value="Genomic_DNA"/>
</dbReference>
<dbReference type="InterPro" id="IPR011761">
    <property type="entry name" value="ATP-grasp"/>
</dbReference>
<proteinExistence type="predicted"/>
<dbReference type="InterPro" id="IPR005479">
    <property type="entry name" value="CPAse_ATP-bd"/>
</dbReference>
<evidence type="ECO:0000313" key="2">
    <source>
        <dbReference type="EMBL" id="OIR17710.1"/>
    </source>
</evidence>
<dbReference type="PIRSF" id="PIRSF016817">
    <property type="entry name" value="UCP016817_carboligase"/>
    <property type="match status" value="1"/>
</dbReference>
<dbReference type="PROSITE" id="PS50975">
    <property type="entry name" value="ATP_GRASP"/>
    <property type="match status" value="1"/>
</dbReference>
<dbReference type="PROSITE" id="PS00867">
    <property type="entry name" value="CPSASE_2"/>
    <property type="match status" value="1"/>
</dbReference>
<dbReference type="Gene3D" id="3.30.470.20">
    <property type="entry name" value="ATP-grasp fold, B domain"/>
    <property type="match status" value="1"/>
</dbReference>
<sequence>MDAVNKLDASQYLGFVYGSGFEAQPELLQQVAELFPLIGNMPLVVRAVKTPLVFFDVLQRNNIQCPELFKQLHTNDGADVSAVIYLRKLVGGSGGTHIKIVDDEDVESSNCYYQPYIAGRSVSLLFVAHDNSVTVVGFNEQWVDAVASMPFRYGGAVSNIVLPQSIRRQLTEAAEKLTVVFGLIGLNSLDAIVQGDSAYILEVNPRLSATVDLYAIDSHEGTHGNLLNWHVNACLEDADFKYENRLVKRSKAHAIVYAPFDLQIADDFHWPEWVVDNPCNTMQVLAGEPVCTVIAIADSADEAKQLAHIRVKMLQLEITTN</sequence>
<reference evidence="2" key="1">
    <citation type="submission" date="2016-10" db="EMBL/GenBank/DDBJ databases">
        <title>Sequence of Gallionella enrichment culture.</title>
        <authorList>
            <person name="Poehlein A."/>
            <person name="Muehling M."/>
            <person name="Daniel R."/>
        </authorList>
    </citation>
    <scope>NUCLEOTIDE SEQUENCE</scope>
</reference>
<dbReference type="InterPro" id="IPR003806">
    <property type="entry name" value="ATP-grasp_PylC-type"/>
</dbReference>
<dbReference type="AlphaFoldDB" id="A0A1J5U098"/>
<dbReference type="GO" id="GO:0005524">
    <property type="term" value="F:ATP binding"/>
    <property type="evidence" value="ECO:0007669"/>
    <property type="project" value="InterPro"/>
</dbReference>
<protein>
    <submittedName>
        <fullName evidence="2">Carbamoyl phosphate synthase-like protein</fullName>
    </submittedName>
</protein>
<name>A0A1J5U098_9ZZZZ</name>
<comment type="caution">
    <text evidence="2">The sequence shown here is derived from an EMBL/GenBank/DDBJ whole genome shotgun (WGS) entry which is preliminary data.</text>
</comment>